<comment type="caution">
    <text evidence="1">The sequence shown here is derived from an EMBL/GenBank/DDBJ whole genome shotgun (WGS) entry which is preliminary data.</text>
</comment>
<accession>A0ACB9N0M8</accession>
<gene>
    <name evidence="1" type="ORF">MLD38_027865</name>
</gene>
<keyword evidence="2" id="KW-1185">Reference proteome</keyword>
<organism evidence="1 2">
    <name type="scientific">Melastoma candidum</name>
    <dbReference type="NCBI Taxonomy" id="119954"/>
    <lineage>
        <taxon>Eukaryota</taxon>
        <taxon>Viridiplantae</taxon>
        <taxon>Streptophyta</taxon>
        <taxon>Embryophyta</taxon>
        <taxon>Tracheophyta</taxon>
        <taxon>Spermatophyta</taxon>
        <taxon>Magnoliopsida</taxon>
        <taxon>eudicotyledons</taxon>
        <taxon>Gunneridae</taxon>
        <taxon>Pentapetalae</taxon>
        <taxon>rosids</taxon>
        <taxon>malvids</taxon>
        <taxon>Myrtales</taxon>
        <taxon>Melastomataceae</taxon>
        <taxon>Melastomatoideae</taxon>
        <taxon>Melastomateae</taxon>
        <taxon>Melastoma</taxon>
    </lineage>
</organism>
<dbReference type="EMBL" id="CM042887">
    <property type="protein sequence ID" value="KAI4329478.1"/>
    <property type="molecule type" value="Genomic_DNA"/>
</dbReference>
<evidence type="ECO:0000313" key="2">
    <source>
        <dbReference type="Proteomes" id="UP001057402"/>
    </source>
</evidence>
<name>A0ACB9N0M8_9MYRT</name>
<protein>
    <submittedName>
        <fullName evidence="1">Uncharacterized protein</fullName>
    </submittedName>
</protein>
<reference evidence="2" key="1">
    <citation type="journal article" date="2023" name="Front. Plant Sci.">
        <title>Chromosomal-level genome assembly of Melastoma candidum provides insights into trichome evolution.</title>
        <authorList>
            <person name="Zhong Y."/>
            <person name="Wu W."/>
            <person name="Sun C."/>
            <person name="Zou P."/>
            <person name="Liu Y."/>
            <person name="Dai S."/>
            <person name="Zhou R."/>
        </authorList>
    </citation>
    <scope>NUCLEOTIDE SEQUENCE [LARGE SCALE GENOMIC DNA]</scope>
</reference>
<sequence length="310" mass="34517">MERQERNKVICQLSCYIPHPLLPFLIFTGKRPRDLLNPRAVKYMEDIFSIKDAISKKEFREISALFGVTVIQVRDFFASHRTQVRKFSRLSRERISRSAAVENTSDDVPTTSQSRVSSDPVPLNSIAPTDTGVESNCTAQGNMFPGLDESEKKFDRYEILPFCLGGIIIVATWLNQAASEEQIDVLSGFLEVLGNLSTDSVPRSHVAPIIEEVNRLRFYHVSDVSSRAQTLLTKWSKTLSKSQGIAKINGVKVSGKQNQGLLKSSSGQMVSMEPWHADVGSFLLLLVTTPFQKVAGNWRSSPEIAASISR</sequence>
<proteinExistence type="predicted"/>
<evidence type="ECO:0000313" key="1">
    <source>
        <dbReference type="EMBL" id="KAI4329478.1"/>
    </source>
</evidence>
<dbReference type="Proteomes" id="UP001057402">
    <property type="component" value="Chromosome 8"/>
</dbReference>